<evidence type="ECO:0000313" key="1">
    <source>
        <dbReference type="EMBL" id="CAE7425027.1"/>
    </source>
</evidence>
<organism evidence="1 2">
    <name type="scientific">Symbiodinium natans</name>
    <dbReference type="NCBI Taxonomy" id="878477"/>
    <lineage>
        <taxon>Eukaryota</taxon>
        <taxon>Sar</taxon>
        <taxon>Alveolata</taxon>
        <taxon>Dinophyceae</taxon>
        <taxon>Suessiales</taxon>
        <taxon>Symbiodiniaceae</taxon>
        <taxon>Symbiodinium</taxon>
    </lineage>
</organism>
<accession>A0A812R8K7</accession>
<protein>
    <submittedName>
        <fullName evidence="1">Uncharacterized protein</fullName>
    </submittedName>
</protein>
<dbReference type="Proteomes" id="UP000604046">
    <property type="component" value="Unassembled WGS sequence"/>
</dbReference>
<comment type="caution">
    <text evidence="1">The sequence shown here is derived from an EMBL/GenBank/DDBJ whole genome shotgun (WGS) entry which is preliminary data.</text>
</comment>
<evidence type="ECO:0000313" key="2">
    <source>
        <dbReference type="Proteomes" id="UP000604046"/>
    </source>
</evidence>
<gene>
    <name evidence="1" type="ORF">SNAT2548_LOCUS23127</name>
</gene>
<dbReference type="AlphaFoldDB" id="A0A812R8K7"/>
<keyword evidence="2" id="KW-1185">Reference proteome</keyword>
<dbReference type="EMBL" id="CAJNDS010002311">
    <property type="protein sequence ID" value="CAE7425027.1"/>
    <property type="molecule type" value="Genomic_DNA"/>
</dbReference>
<name>A0A812R8K7_9DINO</name>
<sequence length="305" mass="34420">MRPRLVRSSPFASFLGYSELGVVRVLGVEWREACSSKLSAAADNFATQHIVEPLLQAIRTPGRITLDQLAQYYLDKGHSSGFTLQAKSSDVPLPAGWRAGDQVQAELCYARLQRDAYLAESVAERLLVDFQSKCFSWRESPSDIAKGSFAHSSIAPPEVSPLPKAWPGWSRFKACFTWREASVEESQGEAFRGYCCGSNTHIYAQVEGKWFHKPSEMVEVEGPRGWCRTSRTIEDQSAWERPIVTPAAVFFDCELCLVERHYSRMKAYSERCDLAMKLRHLLDGEVLAAAIRIVRSRRSDTHQHD</sequence>
<proteinExistence type="predicted"/>
<reference evidence="1" key="1">
    <citation type="submission" date="2021-02" db="EMBL/GenBank/DDBJ databases">
        <authorList>
            <person name="Dougan E. K."/>
            <person name="Rhodes N."/>
            <person name="Thang M."/>
            <person name="Chan C."/>
        </authorList>
    </citation>
    <scope>NUCLEOTIDE SEQUENCE</scope>
</reference>